<reference evidence="1" key="1">
    <citation type="submission" date="2018-05" db="EMBL/GenBank/DDBJ databases">
        <title>Draft genome of Mucuna pruriens seed.</title>
        <authorList>
            <person name="Nnadi N.E."/>
            <person name="Vos R."/>
            <person name="Hasami M.H."/>
            <person name="Devisetty U.K."/>
            <person name="Aguiy J.C."/>
        </authorList>
    </citation>
    <scope>NUCLEOTIDE SEQUENCE [LARGE SCALE GENOMIC DNA]</scope>
    <source>
        <strain evidence="1">JCA_2017</strain>
    </source>
</reference>
<feature type="non-terminal residue" evidence="1">
    <location>
        <position position="1"/>
    </location>
</feature>
<comment type="caution">
    <text evidence="1">The sequence shown here is derived from an EMBL/GenBank/DDBJ whole genome shotgun (WGS) entry which is preliminary data.</text>
</comment>
<evidence type="ECO:0000313" key="2">
    <source>
        <dbReference type="Proteomes" id="UP000257109"/>
    </source>
</evidence>
<name>A0A371HQC2_MUCPR</name>
<dbReference type="EMBL" id="QJKJ01001967">
    <property type="protein sequence ID" value="RDY04983.1"/>
    <property type="molecule type" value="Genomic_DNA"/>
</dbReference>
<keyword evidence="2" id="KW-1185">Reference proteome</keyword>
<dbReference type="AlphaFoldDB" id="A0A371HQC2"/>
<gene>
    <name evidence="1" type="ORF">CR513_11235</name>
</gene>
<proteinExistence type="predicted"/>
<protein>
    <submittedName>
        <fullName evidence="1">Uncharacterized protein</fullName>
    </submittedName>
</protein>
<organism evidence="1 2">
    <name type="scientific">Mucuna pruriens</name>
    <name type="common">Velvet bean</name>
    <name type="synonym">Dolichos pruriens</name>
    <dbReference type="NCBI Taxonomy" id="157652"/>
    <lineage>
        <taxon>Eukaryota</taxon>
        <taxon>Viridiplantae</taxon>
        <taxon>Streptophyta</taxon>
        <taxon>Embryophyta</taxon>
        <taxon>Tracheophyta</taxon>
        <taxon>Spermatophyta</taxon>
        <taxon>Magnoliopsida</taxon>
        <taxon>eudicotyledons</taxon>
        <taxon>Gunneridae</taxon>
        <taxon>Pentapetalae</taxon>
        <taxon>rosids</taxon>
        <taxon>fabids</taxon>
        <taxon>Fabales</taxon>
        <taxon>Fabaceae</taxon>
        <taxon>Papilionoideae</taxon>
        <taxon>50 kb inversion clade</taxon>
        <taxon>NPAAA clade</taxon>
        <taxon>indigoferoid/millettioid clade</taxon>
        <taxon>Phaseoleae</taxon>
        <taxon>Mucuna</taxon>
    </lineage>
</organism>
<sequence>MARSLNNLQPTSLVVHETQIYDVIYDDFRMKELILFIDIAIQISRYVSCYFAPSMTFQHIDTCVGIVLRDIKHALFVNKTHAIINWYMEGRHVTLGIENFSKLITYIEF</sequence>
<evidence type="ECO:0000313" key="1">
    <source>
        <dbReference type="EMBL" id="RDY04983.1"/>
    </source>
</evidence>
<accession>A0A371HQC2</accession>
<dbReference type="Proteomes" id="UP000257109">
    <property type="component" value="Unassembled WGS sequence"/>
</dbReference>